<dbReference type="Proteomes" id="UP000219338">
    <property type="component" value="Unassembled WGS sequence"/>
</dbReference>
<protein>
    <recommendedName>
        <fullName evidence="5">G-protein coupled receptors family 1 profile domain-containing protein</fullName>
    </recommendedName>
</protein>
<sequence>MQAALPPHLTDDDIHVIFERLDMYLDTTILQALIHGFYTGVLSVTLWAIFRNFEKNTSIGCQRYVMVVTIFALYLLATISLGEYWVLMHHAFIDEGQSCYTVFMELNGFSPMASQDVLVASITACISTFIADFSLIWRCWIVWGRHWLVVIIPILCTILSTVCKGIQTYHYVFNSVKDIADTRYIGTQIAEWKLAYTVLTLVTMLWCTIFLLYRIISVAGSNHGVGIHLYRGVIEALVESAALYSAVLIIEVAFVARDIESGNYVDTFAAAIKGIAPTLLVGHVAAGHARPDDSWKESSIHTVSSLNFGTPSLSTQEGDITQSVGLEIHNVDSGQERSFGTIEEEPRGANPEDIV</sequence>
<gene>
    <name evidence="3" type="ORF">ARMOST_19652</name>
</gene>
<feature type="transmembrane region" description="Helical" evidence="2">
    <location>
        <begin position="117"/>
        <end position="140"/>
    </location>
</feature>
<evidence type="ECO:0000313" key="3">
    <source>
        <dbReference type="EMBL" id="SJL16133.1"/>
    </source>
</evidence>
<dbReference type="OrthoDB" id="2873242at2759"/>
<dbReference type="OMA" id="TVFMELN"/>
<keyword evidence="4" id="KW-1185">Reference proteome</keyword>
<organism evidence="3 4">
    <name type="scientific">Armillaria ostoyae</name>
    <name type="common">Armillaria root rot fungus</name>
    <dbReference type="NCBI Taxonomy" id="47428"/>
    <lineage>
        <taxon>Eukaryota</taxon>
        <taxon>Fungi</taxon>
        <taxon>Dikarya</taxon>
        <taxon>Basidiomycota</taxon>
        <taxon>Agaricomycotina</taxon>
        <taxon>Agaricomycetes</taxon>
        <taxon>Agaricomycetidae</taxon>
        <taxon>Agaricales</taxon>
        <taxon>Marasmiineae</taxon>
        <taxon>Physalacriaceae</taxon>
        <taxon>Armillaria</taxon>
    </lineage>
</organism>
<accession>A0A284S571</accession>
<feature type="transmembrane region" description="Helical" evidence="2">
    <location>
        <begin position="147"/>
        <end position="167"/>
    </location>
</feature>
<reference evidence="4" key="1">
    <citation type="journal article" date="2017" name="Nat. Ecol. Evol.">
        <title>Genome expansion and lineage-specific genetic innovations in the forest pathogenic fungi Armillaria.</title>
        <authorList>
            <person name="Sipos G."/>
            <person name="Prasanna A.N."/>
            <person name="Walter M.C."/>
            <person name="O'Connor E."/>
            <person name="Balint B."/>
            <person name="Krizsan K."/>
            <person name="Kiss B."/>
            <person name="Hess J."/>
            <person name="Varga T."/>
            <person name="Slot J."/>
            <person name="Riley R."/>
            <person name="Boka B."/>
            <person name="Rigling D."/>
            <person name="Barry K."/>
            <person name="Lee J."/>
            <person name="Mihaltcheva S."/>
            <person name="LaButti K."/>
            <person name="Lipzen A."/>
            <person name="Waldron R."/>
            <person name="Moloney N.M."/>
            <person name="Sperisen C."/>
            <person name="Kredics L."/>
            <person name="Vagvoelgyi C."/>
            <person name="Patrignani A."/>
            <person name="Fitzpatrick D."/>
            <person name="Nagy I."/>
            <person name="Doyle S."/>
            <person name="Anderson J.B."/>
            <person name="Grigoriev I.V."/>
            <person name="Gueldener U."/>
            <person name="Muensterkoetter M."/>
            <person name="Nagy L.G."/>
        </authorList>
    </citation>
    <scope>NUCLEOTIDE SEQUENCE [LARGE SCALE GENOMIC DNA]</scope>
    <source>
        <strain evidence="4">C18/9</strain>
    </source>
</reference>
<evidence type="ECO:0000256" key="1">
    <source>
        <dbReference type="SAM" id="MobiDB-lite"/>
    </source>
</evidence>
<feature type="transmembrane region" description="Helical" evidence="2">
    <location>
        <begin position="62"/>
        <end position="82"/>
    </location>
</feature>
<keyword evidence="2" id="KW-0472">Membrane</keyword>
<feature type="transmembrane region" description="Helical" evidence="2">
    <location>
        <begin position="29"/>
        <end position="50"/>
    </location>
</feature>
<evidence type="ECO:0000313" key="4">
    <source>
        <dbReference type="Proteomes" id="UP000219338"/>
    </source>
</evidence>
<feature type="transmembrane region" description="Helical" evidence="2">
    <location>
        <begin position="194"/>
        <end position="213"/>
    </location>
</feature>
<evidence type="ECO:0008006" key="5">
    <source>
        <dbReference type="Google" id="ProtNLM"/>
    </source>
</evidence>
<evidence type="ECO:0000256" key="2">
    <source>
        <dbReference type="SAM" id="Phobius"/>
    </source>
</evidence>
<keyword evidence="2" id="KW-0812">Transmembrane</keyword>
<dbReference type="AlphaFoldDB" id="A0A284S571"/>
<keyword evidence="2" id="KW-1133">Transmembrane helix</keyword>
<dbReference type="EMBL" id="FUEG01000033">
    <property type="protein sequence ID" value="SJL16133.1"/>
    <property type="molecule type" value="Genomic_DNA"/>
</dbReference>
<feature type="region of interest" description="Disordered" evidence="1">
    <location>
        <begin position="335"/>
        <end position="355"/>
    </location>
</feature>
<proteinExistence type="predicted"/>
<dbReference type="STRING" id="47428.A0A284S571"/>
<name>A0A284S571_ARMOS</name>